<dbReference type="Gene3D" id="2.60.120.280">
    <property type="entry name" value="Regulatory protein AraC"/>
    <property type="match status" value="1"/>
</dbReference>
<feature type="domain" description="HTH araC/xylS-type" evidence="5">
    <location>
        <begin position="180"/>
        <end position="278"/>
    </location>
</feature>
<dbReference type="InterPro" id="IPR003313">
    <property type="entry name" value="AraC-bd"/>
</dbReference>
<keyword evidence="2 6" id="KW-0238">DNA-binding</keyword>
<dbReference type="PROSITE" id="PS00041">
    <property type="entry name" value="HTH_ARAC_FAMILY_1"/>
    <property type="match status" value="1"/>
</dbReference>
<gene>
    <name evidence="6" type="ORF">BKA15_000750</name>
</gene>
<evidence type="ECO:0000256" key="3">
    <source>
        <dbReference type="ARBA" id="ARBA00023159"/>
    </source>
</evidence>
<dbReference type="Gene3D" id="1.10.10.60">
    <property type="entry name" value="Homeodomain-like"/>
    <property type="match status" value="1"/>
</dbReference>
<keyword evidence="1" id="KW-0805">Transcription regulation</keyword>
<dbReference type="PROSITE" id="PS01124">
    <property type="entry name" value="HTH_ARAC_FAMILY_2"/>
    <property type="match status" value="1"/>
</dbReference>
<comment type="caution">
    <text evidence="6">The sequence shown here is derived from an EMBL/GenBank/DDBJ whole genome shotgun (WGS) entry which is preliminary data.</text>
</comment>
<evidence type="ECO:0000256" key="2">
    <source>
        <dbReference type="ARBA" id="ARBA00023125"/>
    </source>
</evidence>
<reference evidence="6 7" key="1">
    <citation type="submission" date="2020-07" db="EMBL/GenBank/DDBJ databases">
        <title>Sequencing the genomes of 1000 actinobacteria strains.</title>
        <authorList>
            <person name="Klenk H.-P."/>
        </authorList>
    </citation>
    <scope>NUCLEOTIDE SEQUENCE [LARGE SCALE GENOMIC DNA]</scope>
    <source>
        <strain evidence="6 7">DSM 22083</strain>
    </source>
</reference>
<keyword evidence="7" id="KW-1185">Reference proteome</keyword>
<accession>A0A7Y9LB38</accession>
<name>A0A7Y9LB38_9ACTN</name>
<dbReference type="GO" id="GO:0003700">
    <property type="term" value="F:DNA-binding transcription factor activity"/>
    <property type="evidence" value="ECO:0007669"/>
    <property type="project" value="InterPro"/>
</dbReference>
<organism evidence="6 7">
    <name type="scientific">Microlunatus parietis</name>
    <dbReference type="NCBI Taxonomy" id="682979"/>
    <lineage>
        <taxon>Bacteria</taxon>
        <taxon>Bacillati</taxon>
        <taxon>Actinomycetota</taxon>
        <taxon>Actinomycetes</taxon>
        <taxon>Propionibacteriales</taxon>
        <taxon>Propionibacteriaceae</taxon>
        <taxon>Microlunatus</taxon>
    </lineage>
</organism>
<evidence type="ECO:0000259" key="5">
    <source>
        <dbReference type="PROSITE" id="PS01124"/>
    </source>
</evidence>
<dbReference type="Pfam" id="PF02311">
    <property type="entry name" value="AraC_binding"/>
    <property type="match status" value="1"/>
</dbReference>
<evidence type="ECO:0000256" key="4">
    <source>
        <dbReference type="ARBA" id="ARBA00023163"/>
    </source>
</evidence>
<evidence type="ECO:0000313" key="6">
    <source>
        <dbReference type="EMBL" id="NYE69421.1"/>
    </source>
</evidence>
<keyword evidence="4" id="KW-0804">Transcription</keyword>
<dbReference type="PANTHER" id="PTHR46796">
    <property type="entry name" value="HTH-TYPE TRANSCRIPTIONAL ACTIVATOR RHAS-RELATED"/>
    <property type="match status" value="1"/>
</dbReference>
<dbReference type="AlphaFoldDB" id="A0A7Y9LB38"/>
<proteinExistence type="predicted"/>
<dbReference type="SUPFAM" id="SSF51215">
    <property type="entry name" value="Regulatory protein AraC"/>
    <property type="match status" value="1"/>
</dbReference>
<dbReference type="GO" id="GO:0043565">
    <property type="term" value="F:sequence-specific DNA binding"/>
    <property type="evidence" value="ECO:0007669"/>
    <property type="project" value="InterPro"/>
</dbReference>
<dbReference type="SMART" id="SM00342">
    <property type="entry name" value="HTH_ARAC"/>
    <property type="match status" value="1"/>
</dbReference>
<dbReference type="InterPro" id="IPR009057">
    <property type="entry name" value="Homeodomain-like_sf"/>
</dbReference>
<dbReference type="InterPro" id="IPR018060">
    <property type="entry name" value="HTH_AraC"/>
</dbReference>
<dbReference type="InterPro" id="IPR037923">
    <property type="entry name" value="HTH-like"/>
</dbReference>
<sequence>MTVGARGSGDDLRLVDDHRIGAGVREVIVYGRDCPELAEAGISMVGLSDVLDEFRFVRTDPAEAQLLACRDGRGAVWVDGKWVTCRPGFAYLTPSHAPHAYRAYENTPWSVAWASFRPLRAGVAGPLLRPVEAELWTQLIKALHTEQAGAADPEVVRMLSGLITLYLSRQLDTGADPRLARLWRTVRQRLTDDWTLDRLAEQAGMSAEHLRRLCLREFGQTPSAMVRGLRMEQARLLLRTTDLTLASIARQTGYRDAFSFSRAFRRVVSISPDRWRRRHR</sequence>
<evidence type="ECO:0000256" key="1">
    <source>
        <dbReference type="ARBA" id="ARBA00023015"/>
    </source>
</evidence>
<dbReference type="InterPro" id="IPR018062">
    <property type="entry name" value="HTH_AraC-typ_CS"/>
</dbReference>
<dbReference type="SUPFAM" id="SSF46689">
    <property type="entry name" value="Homeodomain-like"/>
    <property type="match status" value="2"/>
</dbReference>
<dbReference type="Proteomes" id="UP000569914">
    <property type="component" value="Unassembled WGS sequence"/>
</dbReference>
<protein>
    <submittedName>
        <fullName evidence="6">AraC-like DNA-binding protein</fullName>
    </submittedName>
</protein>
<dbReference type="RefSeq" id="WP_179748188.1">
    <property type="nucleotide sequence ID" value="NZ_JACCBU010000001.1"/>
</dbReference>
<dbReference type="Pfam" id="PF12833">
    <property type="entry name" value="HTH_18"/>
    <property type="match status" value="1"/>
</dbReference>
<keyword evidence="3" id="KW-0010">Activator</keyword>
<evidence type="ECO:0000313" key="7">
    <source>
        <dbReference type="Proteomes" id="UP000569914"/>
    </source>
</evidence>
<dbReference type="EMBL" id="JACCBU010000001">
    <property type="protein sequence ID" value="NYE69421.1"/>
    <property type="molecule type" value="Genomic_DNA"/>
</dbReference>
<dbReference type="InterPro" id="IPR050204">
    <property type="entry name" value="AraC_XylS_family_regulators"/>
</dbReference>